<dbReference type="PANTHER" id="PTHR10151">
    <property type="entry name" value="ECTONUCLEOTIDE PYROPHOSPHATASE/PHOSPHODIESTERASE"/>
    <property type="match status" value="1"/>
</dbReference>
<dbReference type="eggNOG" id="COG1524">
    <property type="taxonomic scope" value="Bacteria"/>
</dbReference>
<sequence length="369" mass="39971">MVNETAPVLPDYAGACVTAIVPTLLDPSGEVPAWMPQELVGARQSALLVIDGLGWDQLEERAHLAPTLASLPRTAITTVCPTTTATGLTSITTGLAPGAHGVIGYRMAVNRQILNVLRWSTPRGDARESIVPNGIQPNDAFGSERPPVITRAEFIATGFTEAHLQPSRFEGYRMPSTMVVEITAALDRGEPFLYAYYDGIDKVAHEYGMGDHYDAELMAVDQMVRAIISRLPQGAALVVTADHGQVQVGDNTITPDRDLLKLVDFQSGEGRFRWFHTRPGSASELVAGFNERYGDQAWVVTREQTIDEGWWGPRLTDQAAAMLGDVALVAREPVAFLDPADTGPFVLQSRHGSLTSAEVMVPLVVARGW</sequence>
<dbReference type="Proteomes" id="UP000018291">
    <property type="component" value="Unassembled WGS sequence"/>
</dbReference>
<dbReference type="Gene3D" id="3.40.720.10">
    <property type="entry name" value="Alkaline Phosphatase, subunit A"/>
    <property type="match status" value="1"/>
</dbReference>
<dbReference type="GO" id="GO:0016787">
    <property type="term" value="F:hydrolase activity"/>
    <property type="evidence" value="ECO:0007669"/>
    <property type="project" value="UniProtKB-ARBA"/>
</dbReference>
<comment type="caution">
    <text evidence="1">The sequence shown here is derived from an EMBL/GenBank/DDBJ whole genome shotgun (WGS) entry which is preliminary data.</text>
</comment>
<protein>
    <submittedName>
        <fullName evidence="1">Putative Type I phosphodiesterase/nucleotide pyrophosphatase</fullName>
    </submittedName>
</protein>
<organism evidence="1 2">
    <name type="scientific">Candidatus Neomicrothrix parvicella RN1</name>
    <dbReference type="NCBI Taxonomy" id="1229780"/>
    <lineage>
        <taxon>Bacteria</taxon>
        <taxon>Bacillati</taxon>
        <taxon>Actinomycetota</taxon>
        <taxon>Acidimicrobiia</taxon>
        <taxon>Acidimicrobiales</taxon>
        <taxon>Microthrixaceae</taxon>
        <taxon>Candidatus Neomicrothrix</taxon>
    </lineage>
</organism>
<dbReference type="HOGENOM" id="CLU_039939_0_0_11"/>
<dbReference type="PANTHER" id="PTHR10151:SF120">
    <property type="entry name" value="BIS(5'-ADENOSYL)-TRIPHOSPHATASE"/>
    <property type="match status" value="1"/>
</dbReference>
<evidence type="ECO:0000313" key="1">
    <source>
        <dbReference type="EMBL" id="CCM64678.1"/>
    </source>
</evidence>
<dbReference type="InterPro" id="IPR017850">
    <property type="entry name" value="Alkaline_phosphatase_core_sf"/>
</dbReference>
<reference evidence="1 2" key="1">
    <citation type="journal article" date="2013" name="ISME J.">
        <title>Metabolic model for the filamentous 'Candidatus Microthrix parvicella' based on genomic and metagenomic analyses.</title>
        <authorList>
            <person name="Jon McIlroy S."/>
            <person name="Kristiansen R."/>
            <person name="Albertsen M."/>
            <person name="Michael Karst S."/>
            <person name="Rossetti S."/>
            <person name="Lund Nielsen J."/>
            <person name="Tandoi V."/>
            <person name="James Seviour R."/>
            <person name="Nielsen P.H."/>
        </authorList>
    </citation>
    <scope>NUCLEOTIDE SEQUENCE [LARGE SCALE GENOMIC DNA]</scope>
    <source>
        <strain evidence="1 2">RN1</strain>
    </source>
</reference>
<proteinExistence type="predicted"/>
<gene>
    <name evidence="1" type="ORF">BN381_430074</name>
</gene>
<dbReference type="STRING" id="1229780.BN381_430074"/>
<dbReference type="AlphaFoldDB" id="R4Z1S3"/>
<dbReference type="OrthoDB" id="9779267at2"/>
<dbReference type="Pfam" id="PF01663">
    <property type="entry name" value="Phosphodiest"/>
    <property type="match status" value="1"/>
</dbReference>
<name>R4Z1S3_9ACTN</name>
<dbReference type="InterPro" id="IPR002591">
    <property type="entry name" value="Phosphodiest/P_Trfase"/>
</dbReference>
<accession>R4Z1S3</accession>
<dbReference type="RefSeq" id="WP_012228912.1">
    <property type="nucleotide sequence ID" value="NZ_HG422565.1"/>
</dbReference>
<evidence type="ECO:0000313" key="2">
    <source>
        <dbReference type="Proteomes" id="UP000018291"/>
    </source>
</evidence>
<dbReference type="SUPFAM" id="SSF53649">
    <property type="entry name" value="Alkaline phosphatase-like"/>
    <property type="match status" value="1"/>
</dbReference>
<dbReference type="EMBL" id="CANL01000038">
    <property type="protein sequence ID" value="CCM64678.1"/>
    <property type="molecule type" value="Genomic_DNA"/>
</dbReference>
<keyword evidence="2" id="KW-1185">Reference proteome</keyword>